<reference evidence="7 8" key="1">
    <citation type="submission" date="2014-12" db="EMBL/GenBank/DDBJ databases">
        <title>Draft genome sequences of 29 type strains of Enterococci.</title>
        <authorList>
            <person name="Zhong Z."/>
            <person name="Sun Z."/>
            <person name="Liu W."/>
            <person name="Zhang W."/>
            <person name="Zhang H."/>
        </authorList>
    </citation>
    <scope>NUCLEOTIDE SEQUENCE [LARGE SCALE GENOMIC DNA]</scope>
    <source>
        <strain evidence="7 8">DSM 22802</strain>
    </source>
</reference>
<evidence type="ECO:0000256" key="5">
    <source>
        <dbReference type="ARBA" id="ARBA00023235"/>
    </source>
</evidence>
<dbReference type="EMBL" id="JXKM01000004">
    <property type="protein sequence ID" value="OJG35902.1"/>
    <property type="molecule type" value="Genomic_DNA"/>
</dbReference>
<dbReference type="PROSITE" id="PS50072">
    <property type="entry name" value="CSA_PPIASE_2"/>
    <property type="match status" value="1"/>
</dbReference>
<dbReference type="GO" id="GO:0003755">
    <property type="term" value="F:peptidyl-prolyl cis-trans isomerase activity"/>
    <property type="evidence" value="ECO:0007669"/>
    <property type="project" value="UniProtKB-KW"/>
</dbReference>
<proteinExistence type="predicted"/>
<organism evidence="7 8">
    <name type="scientific">Enterococcus devriesei</name>
    <dbReference type="NCBI Taxonomy" id="319970"/>
    <lineage>
        <taxon>Bacteria</taxon>
        <taxon>Bacillati</taxon>
        <taxon>Bacillota</taxon>
        <taxon>Bacilli</taxon>
        <taxon>Lactobacillales</taxon>
        <taxon>Enterococcaceae</taxon>
        <taxon>Enterococcus</taxon>
    </lineage>
</organism>
<dbReference type="SUPFAM" id="SSF50891">
    <property type="entry name" value="Cyclophilin-like"/>
    <property type="match status" value="1"/>
</dbReference>
<dbReference type="InterPro" id="IPR044666">
    <property type="entry name" value="Cyclophilin_A-like"/>
</dbReference>
<feature type="domain" description="PPIase cyclophilin-type" evidence="6">
    <location>
        <begin position="170"/>
        <end position="341"/>
    </location>
</feature>
<evidence type="ECO:0000256" key="3">
    <source>
        <dbReference type="ARBA" id="ARBA00013194"/>
    </source>
</evidence>
<dbReference type="PANTHER" id="PTHR45625">
    <property type="entry name" value="PEPTIDYL-PROLYL CIS-TRANS ISOMERASE-RELATED"/>
    <property type="match status" value="1"/>
</dbReference>
<dbReference type="STRING" id="319970.RV00_GL002046"/>
<accession>A0A1L8SVJ7</accession>
<dbReference type="PRINTS" id="PR00153">
    <property type="entry name" value="CSAPPISMRASE"/>
</dbReference>
<dbReference type="CDD" id="cd00317">
    <property type="entry name" value="cyclophilin"/>
    <property type="match status" value="1"/>
</dbReference>
<comment type="function">
    <text evidence="2">PPIases accelerate the folding of proteins. It catalyzes the cis-trans isomerization of proline imidic peptide bonds in oligopeptides.</text>
</comment>
<dbReference type="Pfam" id="PF00160">
    <property type="entry name" value="Pro_isomerase"/>
    <property type="match status" value="1"/>
</dbReference>
<dbReference type="OrthoDB" id="9807797at2"/>
<dbReference type="InterPro" id="IPR002130">
    <property type="entry name" value="Cyclophilin-type_PPIase_dom"/>
</dbReference>
<comment type="caution">
    <text evidence="7">The sequence shown here is derived from an EMBL/GenBank/DDBJ whole genome shotgun (WGS) entry which is preliminary data.</text>
</comment>
<dbReference type="PANTHER" id="PTHR45625:SF4">
    <property type="entry name" value="PEPTIDYLPROLYL ISOMERASE DOMAIN AND WD REPEAT-CONTAINING PROTEIN 1"/>
    <property type="match status" value="1"/>
</dbReference>
<keyword evidence="8" id="KW-1185">Reference proteome</keyword>
<comment type="catalytic activity">
    <reaction evidence="1">
        <text>[protein]-peptidylproline (omega=180) = [protein]-peptidylproline (omega=0)</text>
        <dbReference type="Rhea" id="RHEA:16237"/>
        <dbReference type="Rhea" id="RHEA-COMP:10747"/>
        <dbReference type="Rhea" id="RHEA-COMP:10748"/>
        <dbReference type="ChEBI" id="CHEBI:83833"/>
        <dbReference type="ChEBI" id="CHEBI:83834"/>
        <dbReference type="EC" id="5.2.1.8"/>
    </reaction>
</comment>
<dbReference type="RefSeq" id="WP_071861877.1">
    <property type="nucleotide sequence ID" value="NZ_JBHLVS010000013.1"/>
</dbReference>
<evidence type="ECO:0000313" key="7">
    <source>
        <dbReference type="EMBL" id="OJG35902.1"/>
    </source>
</evidence>
<dbReference type="Gene3D" id="2.40.100.10">
    <property type="entry name" value="Cyclophilin-like"/>
    <property type="match status" value="1"/>
</dbReference>
<dbReference type="EC" id="5.2.1.8" evidence="3"/>
<name>A0A1L8SVJ7_9ENTE</name>
<keyword evidence="4" id="KW-0697">Rotamase</keyword>
<evidence type="ECO:0000256" key="2">
    <source>
        <dbReference type="ARBA" id="ARBA00002388"/>
    </source>
</evidence>
<evidence type="ECO:0000256" key="4">
    <source>
        <dbReference type="ARBA" id="ARBA00023110"/>
    </source>
</evidence>
<dbReference type="Proteomes" id="UP000183700">
    <property type="component" value="Unassembled WGS sequence"/>
</dbReference>
<dbReference type="AlphaFoldDB" id="A0A1L8SVJ7"/>
<evidence type="ECO:0000313" key="8">
    <source>
        <dbReference type="Proteomes" id="UP000183700"/>
    </source>
</evidence>
<evidence type="ECO:0000259" key="6">
    <source>
        <dbReference type="PROSITE" id="PS50072"/>
    </source>
</evidence>
<evidence type="ECO:0000256" key="1">
    <source>
        <dbReference type="ARBA" id="ARBA00000971"/>
    </source>
</evidence>
<gene>
    <name evidence="7" type="ORF">RV00_GL002046</name>
</gene>
<dbReference type="InterPro" id="IPR029000">
    <property type="entry name" value="Cyclophilin-like_dom_sf"/>
</dbReference>
<sequence length="347" mass="39680">MNKKKILFSAALLGGVAATIHKHQKNETVTNQLIPRHWDQAEIQHRFQLFTDTLAEGTEEELESFFVGKSEKDFEKLRGKQLTWLETHFLMMYKVKGDSFNNLRGIISYRIATTKKEYTFVLQVARLGDSNGVGWYIQKMISQDYGIRFLKQNYLQLTPLKPQEELCLIETNAGDITLRLFPQAAPKAVKNWRELARQGFYDNTIFARVIKDFVIQGGALDGSGQEAESIYGGYFEDELDEGLYHFDGAVCLGNHGPNTNGNQFYIVQRSWVDQEQLHRMSLPLQIRSHYEAVGGIPELDGRYTVFGQVIEGLTVLRQIANRPTNQQDAPRQSIKIKQISFKKGHQS</sequence>
<protein>
    <recommendedName>
        <fullName evidence="3">peptidylprolyl isomerase</fullName>
        <ecNumber evidence="3">5.2.1.8</ecNumber>
    </recommendedName>
</protein>
<keyword evidence="5" id="KW-0413">Isomerase</keyword>